<keyword evidence="4 6" id="KW-0694">RNA-binding</keyword>
<dbReference type="GO" id="GO:0010468">
    <property type="term" value="P:regulation of gene expression"/>
    <property type="evidence" value="ECO:0007669"/>
    <property type="project" value="TreeGrafter"/>
</dbReference>
<evidence type="ECO:0000256" key="1">
    <source>
        <dbReference type="ARBA" id="ARBA00004123"/>
    </source>
</evidence>
<evidence type="ECO:0000256" key="5">
    <source>
        <dbReference type="ARBA" id="ARBA00023242"/>
    </source>
</evidence>
<dbReference type="GO" id="GO:0003723">
    <property type="term" value="F:RNA binding"/>
    <property type="evidence" value="ECO:0007669"/>
    <property type="project" value="UniProtKB-UniRule"/>
</dbReference>
<name>A0A1E3QW22_9ASCO</name>
<evidence type="ECO:0000313" key="7">
    <source>
        <dbReference type="EMBL" id="ODQ81865.1"/>
    </source>
</evidence>
<dbReference type="EMBL" id="KV454427">
    <property type="protein sequence ID" value="ODQ81865.1"/>
    <property type="molecule type" value="Genomic_DNA"/>
</dbReference>
<dbReference type="AlphaFoldDB" id="A0A1E3QW22"/>
<dbReference type="OrthoDB" id="1421013at2759"/>
<evidence type="ECO:0000313" key="8">
    <source>
        <dbReference type="Proteomes" id="UP000094336"/>
    </source>
</evidence>
<comment type="subcellular location">
    <subcellularLocation>
        <location evidence="1 6">Nucleus</location>
    </subcellularLocation>
</comment>
<keyword evidence="5 6" id="KW-0539">Nucleus</keyword>
<reference evidence="8" key="1">
    <citation type="submission" date="2016-05" db="EMBL/GenBank/DDBJ databases">
        <title>Comparative genomics of biotechnologically important yeasts.</title>
        <authorList>
            <consortium name="DOE Joint Genome Institute"/>
            <person name="Riley R."/>
            <person name="Haridas S."/>
            <person name="Wolfe K.H."/>
            <person name="Lopes M.R."/>
            <person name="Hittinger C.T."/>
            <person name="Goker M."/>
            <person name="Salamov A."/>
            <person name="Wisecaver J."/>
            <person name="Long T.M."/>
            <person name="Aerts A.L."/>
            <person name="Barry K."/>
            <person name="Choi C."/>
            <person name="Clum A."/>
            <person name="Coughlan A.Y."/>
            <person name="Deshpande S."/>
            <person name="Douglass A.P."/>
            <person name="Hanson S.J."/>
            <person name="Klenk H.-P."/>
            <person name="Labutti K."/>
            <person name="Lapidus A."/>
            <person name="Lindquist E."/>
            <person name="Lipzen A."/>
            <person name="Meier-Kolthoff J.P."/>
            <person name="Ohm R.A."/>
            <person name="Otillar R.P."/>
            <person name="Pangilinan J."/>
            <person name="Peng Y."/>
            <person name="Rokas A."/>
            <person name="Rosa C.A."/>
            <person name="Scheuner C."/>
            <person name="Sibirny A.A."/>
            <person name="Slot J.C."/>
            <person name="Stielow J.B."/>
            <person name="Sun H."/>
            <person name="Kurtzman C.P."/>
            <person name="Blackwell M."/>
            <person name="Grigoriev I.V."/>
            <person name="Jeffries T.W."/>
        </authorList>
    </citation>
    <scope>NUCLEOTIDE SEQUENCE [LARGE SCALE GENOMIC DNA]</scope>
    <source>
        <strain evidence="8">NRRL Y-12698</strain>
    </source>
</reference>
<dbReference type="GO" id="GO:0000460">
    <property type="term" value="P:maturation of 5.8S rRNA"/>
    <property type="evidence" value="ECO:0007669"/>
    <property type="project" value="TreeGrafter"/>
</dbReference>
<dbReference type="GeneID" id="30145906"/>
<comment type="similarity">
    <text evidence="2 6">Belongs to the C1D family.</text>
</comment>
<dbReference type="Pfam" id="PF04000">
    <property type="entry name" value="Sas10_Utp3"/>
    <property type="match status" value="1"/>
</dbReference>
<sequence>MDNIENVKLYAQALDSAVDSLTVEIKALVAQTLNERSAAITPLERAELTNNYAYSISSLFFSFLKASGVDTNKHGIMDELSRVKSYMATVKQAKAGSEDKSADAELAKRYLKSALGQGNSTVVTGAHTPAISSAHFTGTHTKFAKDNETPKAVSVSKKDVKKVGAEIKGKKKTKKTSKVTKP</sequence>
<protein>
    <recommendedName>
        <fullName evidence="6">Exosome complex protein</fullName>
    </recommendedName>
</protein>
<keyword evidence="3 6" id="KW-0698">rRNA processing</keyword>
<dbReference type="PANTHER" id="PTHR15341">
    <property type="entry name" value="SUN-COR STEROID HORMONE RECEPTOR CO-REPRESSOR"/>
    <property type="match status" value="1"/>
</dbReference>
<organism evidence="7 8">
    <name type="scientific">Babjeviella inositovora NRRL Y-12698</name>
    <dbReference type="NCBI Taxonomy" id="984486"/>
    <lineage>
        <taxon>Eukaryota</taxon>
        <taxon>Fungi</taxon>
        <taxon>Dikarya</taxon>
        <taxon>Ascomycota</taxon>
        <taxon>Saccharomycotina</taxon>
        <taxon>Pichiomycetes</taxon>
        <taxon>Serinales incertae sedis</taxon>
        <taxon>Babjeviella</taxon>
    </lineage>
</organism>
<dbReference type="STRING" id="984486.A0A1E3QW22"/>
<accession>A0A1E3QW22</accession>
<comment type="function">
    <text evidence="6">Required for exosome-dependent processing of pre-rRNA and small nucleolar RNA (snRNA) precursors. Involved in processing of 35S pre-rRNA at the A0, A1 and A2 sites.</text>
</comment>
<evidence type="ECO:0000256" key="2">
    <source>
        <dbReference type="ARBA" id="ARBA00009154"/>
    </source>
</evidence>
<dbReference type="RefSeq" id="XP_018987193.1">
    <property type="nucleotide sequence ID" value="XM_019128053.1"/>
</dbReference>
<dbReference type="InterPro" id="IPR007146">
    <property type="entry name" value="Sas10/Utp3/C1D"/>
</dbReference>
<gene>
    <name evidence="7" type="ORF">BABINDRAFT_160096</name>
</gene>
<dbReference type="GO" id="GO:0005730">
    <property type="term" value="C:nucleolus"/>
    <property type="evidence" value="ECO:0007669"/>
    <property type="project" value="TreeGrafter"/>
</dbReference>
<dbReference type="PANTHER" id="PTHR15341:SF3">
    <property type="entry name" value="NUCLEAR NUCLEIC ACID-BINDING PROTEIN C1D"/>
    <property type="match status" value="1"/>
</dbReference>
<evidence type="ECO:0000256" key="3">
    <source>
        <dbReference type="ARBA" id="ARBA00022552"/>
    </source>
</evidence>
<keyword evidence="8" id="KW-1185">Reference proteome</keyword>
<evidence type="ECO:0000256" key="6">
    <source>
        <dbReference type="RuleBase" id="RU368003"/>
    </source>
</evidence>
<dbReference type="Proteomes" id="UP000094336">
    <property type="component" value="Unassembled WGS sequence"/>
</dbReference>
<dbReference type="InterPro" id="IPR011082">
    <property type="entry name" value="Exosome-assoc_fac/DNA_repair"/>
</dbReference>
<dbReference type="GO" id="GO:0000178">
    <property type="term" value="C:exosome (RNase complex)"/>
    <property type="evidence" value="ECO:0007669"/>
    <property type="project" value="TreeGrafter"/>
</dbReference>
<evidence type="ECO:0000256" key="4">
    <source>
        <dbReference type="ARBA" id="ARBA00022884"/>
    </source>
</evidence>
<dbReference type="GO" id="GO:0003677">
    <property type="term" value="F:DNA binding"/>
    <property type="evidence" value="ECO:0007669"/>
    <property type="project" value="TreeGrafter"/>
</dbReference>
<proteinExistence type="inferred from homology"/>